<evidence type="ECO:0000256" key="2">
    <source>
        <dbReference type="ARBA" id="ARBA00022676"/>
    </source>
</evidence>
<accession>A0A8J7DVP9</accession>
<proteinExistence type="predicted"/>
<dbReference type="InterPro" id="IPR029044">
    <property type="entry name" value="Nucleotide-diphossugar_trans"/>
</dbReference>
<keyword evidence="6 7" id="KW-0472">Membrane</keyword>
<dbReference type="GO" id="GO:0005886">
    <property type="term" value="C:plasma membrane"/>
    <property type="evidence" value="ECO:0007669"/>
    <property type="project" value="TreeGrafter"/>
</dbReference>
<sequence length="762" mass="87058">MTYFKFNRKRIKLNFASRKVKLRTATVVVLALTGFFCAFAIAWLLDLFCLAHFFKEIHYGQTNLPLWLNALISPGQSPWLIIISLLIGVKILKIVSPYPNFWSRFVVVTTLLTLAVRYLLWRSFTTLNLANSLDGIFSISLFIMEVFVIFNYIIQLFLMLREKNRSKEATRYSIAVNSGEFYPSVDILIPTYNEPDFILRRTIIGCQSIEYKNKKIYVLDDGKRSEIKELTRELGCGYITRPNNKHAKAGNLNNGIARTNGEIIVCFDADFVPTKNFLERTLGFFINAKMGLIQTHQYFYNTDLISRNLGIEEHLTHEVEMFSRHYQLLRDGAESSLCYGSSFLVRRSALEEIGGFVTETLSEDYFTGIRLSDRSYDVIYLDENLSAGLVAEDLAGHIAQRQRWTRGTLQAFFVDANPLTLPGLSLRQKIAHFEGILQWFTSLCRVGFLLIPFAYYFLDVIPIKMTLSGWLYFFLPYYLVQLSTFSWLNHRSRSALISDIYAVIQCFPVSLTIIQTMLDPFSQGFKVTPKGITSDKFSLNWMLAFPLIVVLLGTIVGVGWSLFQFDWQSTDWLLIGVAWSAYNILTLTIALLSLIDIPQTDSSAWFELHREVTLCAGKHTYFGTIQTISETGATVKLSATNLPKIPQNGTAIILEIIPENLKLHGISTHIDNCTLQIAFKEVTLEQQRCLIEMLFCHPGQWIRQETPGEFRLFGLLLKSLLQPRILTKNTKVSAMRVVQSSGFRAKNYDLKASRDRALPITR</sequence>
<evidence type="ECO:0000256" key="3">
    <source>
        <dbReference type="ARBA" id="ARBA00022679"/>
    </source>
</evidence>
<keyword evidence="2" id="KW-0328">Glycosyltransferase</keyword>
<protein>
    <submittedName>
        <fullName evidence="9">Glycosyltransferase</fullName>
    </submittedName>
</protein>
<dbReference type="EMBL" id="JADEWZ010000009">
    <property type="protein sequence ID" value="MBE9115887.1"/>
    <property type="molecule type" value="Genomic_DNA"/>
</dbReference>
<keyword evidence="3" id="KW-0808">Transferase</keyword>
<gene>
    <name evidence="9" type="ORF">IQ249_08280</name>
</gene>
<dbReference type="GO" id="GO:0016759">
    <property type="term" value="F:cellulose synthase activity"/>
    <property type="evidence" value="ECO:0007669"/>
    <property type="project" value="InterPro"/>
</dbReference>
<keyword evidence="4 7" id="KW-0812">Transmembrane</keyword>
<dbReference type="Pfam" id="PF00535">
    <property type="entry name" value="Glycos_transf_2"/>
    <property type="match status" value="1"/>
</dbReference>
<evidence type="ECO:0000256" key="5">
    <source>
        <dbReference type="ARBA" id="ARBA00022989"/>
    </source>
</evidence>
<dbReference type="InterPro" id="IPR001173">
    <property type="entry name" value="Glyco_trans_2-like"/>
</dbReference>
<feature type="transmembrane region" description="Helical" evidence="7">
    <location>
        <begin position="538"/>
        <end position="560"/>
    </location>
</feature>
<reference evidence="9" key="1">
    <citation type="submission" date="2020-10" db="EMBL/GenBank/DDBJ databases">
        <authorList>
            <person name="Castelo-Branco R."/>
            <person name="Eusebio N."/>
            <person name="Adriana R."/>
            <person name="Vieira A."/>
            <person name="Brugerolle De Fraissinette N."/>
            <person name="Rezende De Castro R."/>
            <person name="Schneider M.P."/>
            <person name="Vasconcelos V."/>
            <person name="Leao P.N."/>
        </authorList>
    </citation>
    <scope>NUCLEOTIDE SEQUENCE</scope>
    <source>
        <strain evidence="9">LEGE 07157</strain>
    </source>
</reference>
<evidence type="ECO:0000256" key="4">
    <source>
        <dbReference type="ARBA" id="ARBA00022692"/>
    </source>
</evidence>
<dbReference type="PANTHER" id="PTHR43867">
    <property type="entry name" value="CELLULOSE SYNTHASE CATALYTIC SUBUNIT A [UDP-FORMING]"/>
    <property type="match status" value="1"/>
</dbReference>
<evidence type="ECO:0000313" key="10">
    <source>
        <dbReference type="Proteomes" id="UP000654482"/>
    </source>
</evidence>
<dbReference type="PRINTS" id="PR01439">
    <property type="entry name" value="CELLSNTHASEA"/>
</dbReference>
<dbReference type="InterPro" id="IPR050321">
    <property type="entry name" value="Glycosyltr_2/OpgH_subfam"/>
</dbReference>
<feature type="transmembrane region" description="Helical" evidence="7">
    <location>
        <begin position="572"/>
        <end position="595"/>
    </location>
</feature>
<dbReference type="CDD" id="cd06421">
    <property type="entry name" value="CESA_CelA_like"/>
    <property type="match status" value="1"/>
</dbReference>
<keyword evidence="5 7" id="KW-1133">Transmembrane helix</keyword>
<dbReference type="Gene3D" id="3.90.550.10">
    <property type="entry name" value="Spore Coat Polysaccharide Biosynthesis Protein SpsA, Chain A"/>
    <property type="match status" value="1"/>
</dbReference>
<feature type="transmembrane region" description="Helical" evidence="7">
    <location>
        <begin position="470"/>
        <end position="488"/>
    </location>
</feature>
<feature type="transmembrane region" description="Helical" evidence="7">
    <location>
        <begin position="135"/>
        <end position="158"/>
    </location>
</feature>
<dbReference type="InterPro" id="IPR003919">
    <property type="entry name" value="Cell_synth_A"/>
</dbReference>
<keyword evidence="10" id="KW-1185">Reference proteome</keyword>
<feature type="transmembrane region" description="Helical" evidence="7">
    <location>
        <begin position="27"/>
        <end position="54"/>
    </location>
</feature>
<organism evidence="9 10">
    <name type="scientific">Lusitaniella coriacea LEGE 07157</name>
    <dbReference type="NCBI Taxonomy" id="945747"/>
    <lineage>
        <taxon>Bacteria</taxon>
        <taxon>Bacillati</taxon>
        <taxon>Cyanobacteriota</taxon>
        <taxon>Cyanophyceae</taxon>
        <taxon>Spirulinales</taxon>
        <taxon>Lusitaniellaceae</taxon>
        <taxon>Lusitaniella</taxon>
    </lineage>
</organism>
<feature type="domain" description="Glycosyltransferase 2-like" evidence="8">
    <location>
        <begin position="187"/>
        <end position="354"/>
    </location>
</feature>
<evidence type="ECO:0000256" key="1">
    <source>
        <dbReference type="ARBA" id="ARBA00004141"/>
    </source>
</evidence>
<feature type="transmembrane region" description="Helical" evidence="7">
    <location>
        <begin position="436"/>
        <end position="458"/>
    </location>
</feature>
<dbReference type="GO" id="GO:0006011">
    <property type="term" value="P:UDP-alpha-D-glucose metabolic process"/>
    <property type="evidence" value="ECO:0007669"/>
    <property type="project" value="InterPro"/>
</dbReference>
<feature type="transmembrane region" description="Helical" evidence="7">
    <location>
        <begin position="500"/>
        <end position="518"/>
    </location>
</feature>
<evidence type="ECO:0000256" key="7">
    <source>
        <dbReference type="SAM" id="Phobius"/>
    </source>
</evidence>
<dbReference type="AlphaFoldDB" id="A0A8J7DVP9"/>
<evidence type="ECO:0000313" key="9">
    <source>
        <dbReference type="EMBL" id="MBE9115887.1"/>
    </source>
</evidence>
<evidence type="ECO:0000259" key="8">
    <source>
        <dbReference type="Pfam" id="PF00535"/>
    </source>
</evidence>
<dbReference type="PANTHER" id="PTHR43867:SF2">
    <property type="entry name" value="CELLULOSE SYNTHASE CATALYTIC SUBUNIT A [UDP-FORMING]"/>
    <property type="match status" value="1"/>
</dbReference>
<feature type="transmembrane region" description="Helical" evidence="7">
    <location>
        <begin position="66"/>
        <end position="89"/>
    </location>
</feature>
<comment type="caution">
    <text evidence="9">The sequence shown here is derived from an EMBL/GenBank/DDBJ whole genome shotgun (WGS) entry which is preliminary data.</text>
</comment>
<dbReference type="GO" id="GO:0035438">
    <property type="term" value="F:cyclic-di-GMP binding"/>
    <property type="evidence" value="ECO:0007669"/>
    <property type="project" value="InterPro"/>
</dbReference>
<name>A0A8J7DVP9_9CYAN</name>
<dbReference type="Proteomes" id="UP000654482">
    <property type="component" value="Unassembled WGS sequence"/>
</dbReference>
<evidence type="ECO:0000256" key="6">
    <source>
        <dbReference type="ARBA" id="ARBA00023136"/>
    </source>
</evidence>
<feature type="transmembrane region" description="Helical" evidence="7">
    <location>
        <begin position="101"/>
        <end position="120"/>
    </location>
</feature>
<dbReference type="SUPFAM" id="SSF53448">
    <property type="entry name" value="Nucleotide-diphospho-sugar transferases"/>
    <property type="match status" value="1"/>
</dbReference>
<comment type="subcellular location">
    <subcellularLocation>
        <location evidence="1">Membrane</location>
        <topology evidence="1">Multi-pass membrane protein</topology>
    </subcellularLocation>
</comment>